<dbReference type="EMBL" id="CAIX01001049">
    <property type="protein sequence ID" value="CCI11445.1"/>
    <property type="molecule type" value="Genomic_DNA"/>
</dbReference>
<dbReference type="OrthoDB" id="494993at2759"/>
<evidence type="ECO:0000313" key="1">
    <source>
        <dbReference type="EMBL" id="CCI11445.1"/>
    </source>
</evidence>
<sequence length="745" mass="85054">MCINIFKLGVVNALRHSARVTPLVEDLLQTLSSKDKRRIDTFLSTPNSRTHVNDTTSKDSATSLVFFESDLVQIVFDANEGVFRLIRVDGTTHVSTISNVEEISYVSSPYLPRCLIRTQAAFSKDAHFAERCKEGINAIQDELSFALQLSDVHLMIGEWIPFGPNVTLSLNNRLGSLDRCQGGLFTCENDPAPTETRLEISPGLTKIVILDFEFDSFINVEADIHIPHSESLVQIEGFGMHLHGDGSVVYGMHIDAILDQTADCVYVDHLSRLLVDVDLDSSKILNDLLTRHQRDLMEMLYMNDAQSRNKLSLITATKISPNLNARDYLDRAEMENELKQIIGETHSVFDLSDDDKIIIGREGMLVLGPGWIEYEDLIITQLALLSRELFIRCFFRRTFILDNMMNQARAYITTLEQDPESLAKMRHKIDHCSHDLIFLEEILELLQNSVHGFCLPPCPKSPTGKLLYHQLELEKTLKDLAFRCEDLARLLGNFRAKLKQVQCQNGTLSKTKLVNRSFTKSSLIWKTWRNCTLVCAVLDNNTDADLGEFRITSEAYNQWVERYFDSHMRSNPSLRIVMTVLLMTLFTWQLQCGINWYSVHCRRSQSVTYSLHRKLNVPAIEAFVKSRDLESCTRSLIEGASLVHIVWRSSKHGIFRWKQGFPRGLQMHYRTAVTYDATNQILLDVSFEGKLVPTRKDVFTEFISLLFRNGCFDEDSTVSRKLKQSKAASMRSIALRESQKIYPTI</sequence>
<protein>
    <submittedName>
        <fullName evidence="1">Uncharacterized protein</fullName>
    </submittedName>
</protein>
<dbReference type="InParanoid" id="A0A024FWF1"/>
<gene>
    <name evidence="1" type="ORF">BN9_129270</name>
</gene>
<accession>A0A024FWF1</accession>
<name>A0A024FWF1_9STRA</name>
<proteinExistence type="predicted"/>
<organism evidence="1 2">
    <name type="scientific">Albugo candida</name>
    <dbReference type="NCBI Taxonomy" id="65357"/>
    <lineage>
        <taxon>Eukaryota</taxon>
        <taxon>Sar</taxon>
        <taxon>Stramenopiles</taxon>
        <taxon>Oomycota</taxon>
        <taxon>Peronosporomycetes</taxon>
        <taxon>Albuginales</taxon>
        <taxon>Albuginaceae</taxon>
        <taxon>Albugo</taxon>
    </lineage>
</organism>
<dbReference type="AlphaFoldDB" id="A0A024FWF1"/>
<keyword evidence="2" id="KW-1185">Reference proteome</keyword>
<reference evidence="1 2" key="1">
    <citation type="submission" date="2012-05" db="EMBL/GenBank/DDBJ databases">
        <title>Recombination and specialization in a pathogen metapopulation.</title>
        <authorList>
            <person name="Gardiner A."/>
            <person name="Kemen E."/>
            <person name="Schultz-Larsen T."/>
            <person name="MacLean D."/>
            <person name="Van Oosterhout C."/>
            <person name="Jones J.D.G."/>
        </authorList>
    </citation>
    <scope>NUCLEOTIDE SEQUENCE [LARGE SCALE GENOMIC DNA]</scope>
    <source>
        <strain evidence="1 2">Ac Nc2</strain>
    </source>
</reference>
<comment type="caution">
    <text evidence="1">The sequence shown here is derived from an EMBL/GenBank/DDBJ whole genome shotgun (WGS) entry which is preliminary data.</text>
</comment>
<evidence type="ECO:0000313" key="2">
    <source>
        <dbReference type="Proteomes" id="UP000053237"/>
    </source>
</evidence>
<dbReference type="Proteomes" id="UP000053237">
    <property type="component" value="Unassembled WGS sequence"/>
</dbReference>